<organism evidence="3">
    <name type="scientific">uncultured Flavobacteriia bacterium</name>
    <dbReference type="NCBI Taxonomy" id="212695"/>
    <lineage>
        <taxon>Bacteria</taxon>
        <taxon>Pseudomonadati</taxon>
        <taxon>Bacteroidota</taxon>
        <taxon>Flavobacteriia</taxon>
        <taxon>environmental samples</taxon>
    </lineage>
</organism>
<dbReference type="EMBL" id="FO117600">
    <property type="protein sequence ID" value="CCG00167.1"/>
    <property type="molecule type" value="Genomic_DNA"/>
</dbReference>
<evidence type="ECO:0000313" key="2">
    <source>
        <dbReference type="EMBL" id="CCG00167.1"/>
    </source>
</evidence>
<feature type="transmembrane region" description="Helical" evidence="1">
    <location>
        <begin position="388"/>
        <end position="410"/>
    </location>
</feature>
<keyword evidence="1" id="KW-0472">Membrane</keyword>
<feature type="transmembrane region" description="Helical" evidence="1">
    <location>
        <begin position="6"/>
        <end position="24"/>
    </location>
</feature>
<keyword evidence="1" id="KW-0812">Transmembrane</keyword>
<dbReference type="AlphaFoldDB" id="H6RIF5"/>
<gene>
    <name evidence="3" type="ORF">VIS_S3CLB100016</name>
    <name evidence="2" type="ORF">VIS_S3CMB110015</name>
</gene>
<dbReference type="EMBL" id="FO117620">
    <property type="protein sequence ID" value="CCG00901.1"/>
    <property type="molecule type" value="Genomic_DNA"/>
</dbReference>
<evidence type="ECO:0000313" key="3">
    <source>
        <dbReference type="EMBL" id="CCG00901.1"/>
    </source>
</evidence>
<evidence type="ECO:0000256" key="1">
    <source>
        <dbReference type="SAM" id="Phobius"/>
    </source>
</evidence>
<keyword evidence="1" id="KW-1133">Transmembrane helix</keyword>
<feature type="transmembrane region" description="Helical" evidence="1">
    <location>
        <begin position="173"/>
        <end position="190"/>
    </location>
</feature>
<feature type="transmembrane region" description="Helical" evidence="1">
    <location>
        <begin position="264"/>
        <end position="286"/>
    </location>
</feature>
<protein>
    <recommendedName>
        <fullName evidence="4">Glycosyltransferase RgtA/B/C/D-like domain-containing protein</fullName>
    </recommendedName>
</protein>
<reference evidence="3" key="2">
    <citation type="submission" date="2012-02" db="EMBL/GenBank/DDBJ databases">
        <authorList>
            <person name="Genoscope - CEA"/>
        </authorList>
    </citation>
    <scope>NUCLEOTIDE SEQUENCE</scope>
</reference>
<feature type="transmembrane region" description="Helical" evidence="1">
    <location>
        <begin position="223"/>
        <end position="252"/>
    </location>
</feature>
<feature type="transmembrane region" description="Helical" evidence="1">
    <location>
        <begin position="45"/>
        <end position="63"/>
    </location>
</feature>
<feature type="transmembrane region" description="Helical" evidence="1">
    <location>
        <begin position="196"/>
        <end position="214"/>
    </location>
</feature>
<feature type="transmembrane region" description="Helical" evidence="1">
    <location>
        <begin position="353"/>
        <end position="376"/>
    </location>
</feature>
<feature type="transmembrane region" description="Helical" evidence="1">
    <location>
        <begin position="323"/>
        <end position="341"/>
    </location>
</feature>
<evidence type="ECO:0008006" key="4">
    <source>
        <dbReference type="Google" id="ProtNLM"/>
    </source>
</evidence>
<accession>H6RIF5</accession>
<feature type="transmembrane region" description="Helical" evidence="1">
    <location>
        <begin position="123"/>
        <end position="152"/>
    </location>
</feature>
<proteinExistence type="predicted"/>
<reference evidence="3" key="1">
    <citation type="journal article" date="2012" name="Environ. Microbiol.">
        <title>Genomic content of uncultured Bacteroidetes from contrasting oceanic provinces in the North Atlantic Ocean.</title>
        <authorList>
            <person name="Gomez-Pereira P.R."/>
            <person name="Schuler M."/>
            <person name="Fuchs B.M."/>
            <person name="Bennke C."/>
            <person name="Teeling H."/>
            <person name="Waldmann J."/>
            <person name="Richter M."/>
            <person name="Barbe V."/>
            <person name="Bataille E."/>
            <person name="Glockner F.O."/>
            <person name="Amann R."/>
        </authorList>
    </citation>
    <scope>NUCLEOTIDE SEQUENCE</scope>
</reference>
<sequence>MDSSHFSFLDIFVALIWFVILMFISSSKANKINNDSIRKYYTRNILFKFGFAILFSLVYLLYYSGGDTIAYWDGAITLNKLFFKSPVQYFEHLFSEPTAALKSLHFNVDTGYPPGWIYREPEAWFICKLASIVSLFTFRSYFAGTLIFAYFTARASWRVFEMVVKLKTHATKIAALCILFIPSVSFWCTGISKDTVIYFSILNLLYFSFDILILRNRMGIRHVIFLCISSFLIFHIRSFIFVTIAAPLFIAFGARLTKKYERNLFAKLAFRAFILFGGIFLFLYFFQSSFAESMVKEAQVVQQDFLQNPTYIGKRYEFSNTDASPIGLLQSLPLTVFYGIYRPFIYESFSVTLIMNGLESLLLMWFTVGFIFKGNVISKIKKIRKQEILVFAFVFSLFVAFVAGFTSVLFGVLVRIRAPLMPFVFLVLTSNVFKNKELENEKE</sequence>
<name>H6RIF5_9BACT</name>